<organism evidence="1 2">
    <name type="scientific">Lactuca saligna</name>
    <name type="common">Willowleaf lettuce</name>
    <dbReference type="NCBI Taxonomy" id="75948"/>
    <lineage>
        <taxon>Eukaryota</taxon>
        <taxon>Viridiplantae</taxon>
        <taxon>Streptophyta</taxon>
        <taxon>Embryophyta</taxon>
        <taxon>Tracheophyta</taxon>
        <taxon>Spermatophyta</taxon>
        <taxon>Magnoliopsida</taxon>
        <taxon>eudicotyledons</taxon>
        <taxon>Gunneridae</taxon>
        <taxon>Pentapetalae</taxon>
        <taxon>asterids</taxon>
        <taxon>campanulids</taxon>
        <taxon>Asterales</taxon>
        <taxon>Asteraceae</taxon>
        <taxon>Cichorioideae</taxon>
        <taxon>Cichorieae</taxon>
        <taxon>Lactucinae</taxon>
        <taxon>Lactuca</taxon>
    </lineage>
</organism>
<gene>
    <name evidence="1" type="ORF">LSALG_LOCUS21944</name>
</gene>
<reference evidence="1" key="1">
    <citation type="submission" date="2023-04" db="EMBL/GenBank/DDBJ databases">
        <authorList>
            <person name="Vijverberg K."/>
            <person name="Xiong W."/>
            <person name="Schranz E."/>
        </authorList>
    </citation>
    <scope>NUCLEOTIDE SEQUENCE</scope>
</reference>
<protein>
    <submittedName>
        <fullName evidence="1">Uncharacterized protein</fullName>
    </submittedName>
</protein>
<sequence length="115" mass="13136">MIKLSEETELQVYRRKQLMSGFSGDYVVGRNLGEVVDNVAEDADNDKKEKHIPKKAKIFHSLYIERIVKVGDKMTKDETGICNSIFASNRDNGDEIWDIGTSHLLHQGFAFQFTQ</sequence>
<evidence type="ECO:0000313" key="1">
    <source>
        <dbReference type="EMBL" id="CAI9282299.1"/>
    </source>
</evidence>
<dbReference type="EMBL" id="OX465080">
    <property type="protein sequence ID" value="CAI9282299.1"/>
    <property type="molecule type" value="Genomic_DNA"/>
</dbReference>
<accession>A0AA35YY46</accession>
<dbReference type="AlphaFoldDB" id="A0AA35YY46"/>
<proteinExistence type="predicted"/>
<dbReference type="Proteomes" id="UP001177003">
    <property type="component" value="Chromosome 4"/>
</dbReference>
<evidence type="ECO:0000313" key="2">
    <source>
        <dbReference type="Proteomes" id="UP001177003"/>
    </source>
</evidence>
<keyword evidence="2" id="KW-1185">Reference proteome</keyword>
<name>A0AA35YY46_LACSI</name>